<feature type="non-terminal residue" evidence="1">
    <location>
        <position position="1"/>
    </location>
</feature>
<protein>
    <submittedName>
        <fullName evidence="1">Uncharacterized protein</fullName>
    </submittedName>
</protein>
<reference evidence="1" key="1">
    <citation type="submission" date="2021-01" db="EMBL/GenBank/DDBJ databases">
        <title>Adiantum capillus-veneris genome.</title>
        <authorList>
            <person name="Fang Y."/>
            <person name="Liao Q."/>
        </authorList>
    </citation>
    <scope>NUCLEOTIDE SEQUENCE</scope>
    <source>
        <strain evidence="1">H3</strain>
        <tissue evidence="1">Leaf</tissue>
    </source>
</reference>
<dbReference type="AlphaFoldDB" id="A0A9D4UQQ2"/>
<dbReference type="EMBL" id="JABFUD020000012">
    <property type="protein sequence ID" value="KAI5072345.1"/>
    <property type="molecule type" value="Genomic_DNA"/>
</dbReference>
<organism evidence="1 2">
    <name type="scientific">Adiantum capillus-veneris</name>
    <name type="common">Maidenhair fern</name>
    <dbReference type="NCBI Taxonomy" id="13818"/>
    <lineage>
        <taxon>Eukaryota</taxon>
        <taxon>Viridiplantae</taxon>
        <taxon>Streptophyta</taxon>
        <taxon>Embryophyta</taxon>
        <taxon>Tracheophyta</taxon>
        <taxon>Polypodiopsida</taxon>
        <taxon>Polypodiidae</taxon>
        <taxon>Polypodiales</taxon>
        <taxon>Pteridineae</taxon>
        <taxon>Pteridaceae</taxon>
        <taxon>Vittarioideae</taxon>
        <taxon>Adiantum</taxon>
    </lineage>
</organism>
<sequence length="312" mass="35265">MAAGKAFAFLWQHGKAGHRDKELQNDLNTIIKGTYNDEVTGHRKKPTRSTSALGFVKTQKAAVNFQPPPPVFPEGKFFSFWNQVDMMDAATQFLEVLLKRLNELDRETLEGEELSRRKISRRSWAFGLVYHSKEQSTDSLPGSPAIERAFRLPPPKEQSFNIKTNMKFTVLNTILVLALYHDLDLEKGSTMRLLEMMKQSAGDRLNSTWHQTVLHILTLNNQGQKRNISTIVGHCAACMSSHISALNNNIIASGWIYLWLQERALDGQCAAVMRGLLKCVELIEKDPSTVVTPAHELQVLSLLFMIRTLFSL</sequence>
<comment type="caution">
    <text evidence="1">The sequence shown here is derived from an EMBL/GenBank/DDBJ whole genome shotgun (WGS) entry which is preliminary data.</text>
</comment>
<dbReference type="Proteomes" id="UP000886520">
    <property type="component" value="Chromosome 12"/>
</dbReference>
<gene>
    <name evidence="1" type="ORF">GOP47_0012451</name>
</gene>
<proteinExistence type="predicted"/>
<dbReference type="OrthoDB" id="10333441at2759"/>
<name>A0A9D4UQQ2_ADICA</name>
<accession>A0A9D4UQQ2</accession>
<evidence type="ECO:0000313" key="1">
    <source>
        <dbReference type="EMBL" id="KAI5072345.1"/>
    </source>
</evidence>
<keyword evidence="2" id="KW-1185">Reference proteome</keyword>
<evidence type="ECO:0000313" key="2">
    <source>
        <dbReference type="Proteomes" id="UP000886520"/>
    </source>
</evidence>